<dbReference type="GO" id="GO:0016787">
    <property type="term" value="F:hydrolase activity"/>
    <property type="evidence" value="ECO:0007669"/>
    <property type="project" value="InterPro"/>
</dbReference>
<proteinExistence type="predicted"/>
<feature type="chain" id="PRO_5041432680" evidence="1">
    <location>
        <begin position="20"/>
        <end position="245"/>
    </location>
</feature>
<gene>
    <name evidence="3" type="ORF">GCM10007940_47040</name>
</gene>
<reference evidence="3" key="1">
    <citation type="journal article" date="2014" name="Int. J. Syst. Evol. Microbiol.">
        <title>Complete genome sequence of Corynebacterium casei LMG S-19264T (=DSM 44701T), isolated from a smear-ripened cheese.</title>
        <authorList>
            <consortium name="US DOE Joint Genome Institute (JGI-PGF)"/>
            <person name="Walter F."/>
            <person name="Albersmeier A."/>
            <person name="Kalinowski J."/>
            <person name="Ruckert C."/>
        </authorList>
    </citation>
    <scope>NUCLEOTIDE SEQUENCE</scope>
    <source>
        <strain evidence="3">NBRC 108769</strain>
    </source>
</reference>
<dbReference type="InterPro" id="IPR010496">
    <property type="entry name" value="AL/BT2_dom"/>
</dbReference>
<dbReference type="RefSeq" id="WP_235293608.1">
    <property type="nucleotide sequence ID" value="NZ_BSOH01000037.1"/>
</dbReference>
<dbReference type="Gene3D" id="2.60.120.560">
    <property type="entry name" value="Exo-inulinase, domain 1"/>
    <property type="match status" value="1"/>
</dbReference>
<evidence type="ECO:0000313" key="3">
    <source>
        <dbReference type="EMBL" id="GLR20088.1"/>
    </source>
</evidence>
<comment type="caution">
    <text evidence="3">The sequence shown here is derived from an EMBL/GenBank/DDBJ whole genome shotgun (WGS) entry which is preliminary data.</text>
</comment>
<name>A0AA37SYK8_9BACT</name>
<dbReference type="Pfam" id="PF06439">
    <property type="entry name" value="3keto-disac_hyd"/>
    <property type="match status" value="1"/>
</dbReference>
<reference evidence="3" key="2">
    <citation type="submission" date="2023-01" db="EMBL/GenBank/DDBJ databases">
        <title>Draft genome sequence of Portibacter lacus strain NBRC 108769.</title>
        <authorList>
            <person name="Sun Q."/>
            <person name="Mori K."/>
        </authorList>
    </citation>
    <scope>NUCLEOTIDE SEQUENCE</scope>
    <source>
        <strain evidence="3">NBRC 108769</strain>
    </source>
</reference>
<accession>A0AA37SYK8</accession>
<evidence type="ECO:0000313" key="4">
    <source>
        <dbReference type="Proteomes" id="UP001156666"/>
    </source>
</evidence>
<organism evidence="3 4">
    <name type="scientific">Portibacter lacus</name>
    <dbReference type="NCBI Taxonomy" id="1099794"/>
    <lineage>
        <taxon>Bacteria</taxon>
        <taxon>Pseudomonadati</taxon>
        <taxon>Bacteroidota</taxon>
        <taxon>Saprospiria</taxon>
        <taxon>Saprospirales</taxon>
        <taxon>Haliscomenobacteraceae</taxon>
        <taxon>Portibacter</taxon>
    </lineage>
</organism>
<dbReference type="AlphaFoldDB" id="A0AA37SYK8"/>
<sequence>MKFNVLLLALVLVGQFVNAQGINRGKMDPQTTEVWEPIPPKVNIVDGVPSDAIVLFDGQNLDSWVSTNSGDATWDIIGDAMQVKPQTGGIKTKESFGDCQLHIEWTSPTVIKGEGQGRGNSGIFLMSKYELQVLDSYESRTYSNGQASGIYKQTAPLVNACLPPGEWQTYDIIFKAPIFNDKGVRTHAATITVLHNGVVTQHNTEIWGTTEYMGLPQNNAHGDLPIMLQDHGDLVKYRNIWVRKL</sequence>
<keyword evidence="4" id="KW-1185">Reference proteome</keyword>
<feature type="signal peptide" evidence="1">
    <location>
        <begin position="1"/>
        <end position="19"/>
    </location>
</feature>
<evidence type="ECO:0000256" key="1">
    <source>
        <dbReference type="SAM" id="SignalP"/>
    </source>
</evidence>
<feature type="domain" description="3-keto-alpha-glucoside-1,2-lyase/3-keto-2-hydroxy-glucal hydratase" evidence="2">
    <location>
        <begin position="52"/>
        <end position="243"/>
    </location>
</feature>
<evidence type="ECO:0000259" key="2">
    <source>
        <dbReference type="Pfam" id="PF06439"/>
    </source>
</evidence>
<protein>
    <submittedName>
        <fullName evidence="3">Endo-1,3-1,4-beta glucanase-related protein</fullName>
    </submittedName>
</protein>
<dbReference type="EMBL" id="BSOH01000037">
    <property type="protein sequence ID" value="GLR20088.1"/>
    <property type="molecule type" value="Genomic_DNA"/>
</dbReference>
<dbReference type="Proteomes" id="UP001156666">
    <property type="component" value="Unassembled WGS sequence"/>
</dbReference>
<keyword evidence="1" id="KW-0732">Signal</keyword>